<organism evidence="4 5">
    <name type="scientific">Buddleja alternifolia</name>
    <dbReference type="NCBI Taxonomy" id="168488"/>
    <lineage>
        <taxon>Eukaryota</taxon>
        <taxon>Viridiplantae</taxon>
        <taxon>Streptophyta</taxon>
        <taxon>Embryophyta</taxon>
        <taxon>Tracheophyta</taxon>
        <taxon>Spermatophyta</taxon>
        <taxon>Magnoliopsida</taxon>
        <taxon>eudicotyledons</taxon>
        <taxon>Gunneridae</taxon>
        <taxon>Pentapetalae</taxon>
        <taxon>asterids</taxon>
        <taxon>lamiids</taxon>
        <taxon>Lamiales</taxon>
        <taxon>Scrophulariaceae</taxon>
        <taxon>Buddlejeae</taxon>
        <taxon>Buddleja</taxon>
    </lineage>
</organism>
<keyword evidence="1" id="KW-0479">Metal-binding</keyword>
<evidence type="ECO:0000256" key="1">
    <source>
        <dbReference type="PROSITE-ProRule" id="PRU00042"/>
    </source>
</evidence>
<feature type="region of interest" description="Disordered" evidence="2">
    <location>
        <begin position="111"/>
        <end position="139"/>
    </location>
</feature>
<proteinExistence type="predicted"/>
<evidence type="ECO:0000259" key="3">
    <source>
        <dbReference type="PROSITE" id="PS50157"/>
    </source>
</evidence>
<feature type="domain" description="C2H2-type" evidence="3">
    <location>
        <begin position="306"/>
        <end position="328"/>
    </location>
</feature>
<name>A0AAV6YH85_9LAMI</name>
<dbReference type="EMBL" id="WHWC01000001">
    <property type="protein sequence ID" value="KAG8391607.1"/>
    <property type="molecule type" value="Genomic_DNA"/>
</dbReference>
<evidence type="ECO:0000313" key="4">
    <source>
        <dbReference type="EMBL" id="KAG8391607.1"/>
    </source>
</evidence>
<gene>
    <name evidence="4" type="ORF">BUALT_Bualt01G0205000</name>
</gene>
<dbReference type="PROSITE" id="PS50157">
    <property type="entry name" value="ZINC_FINGER_C2H2_2"/>
    <property type="match status" value="3"/>
</dbReference>
<reference evidence="4" key="1">
    <citation type="submission" date="2019-10" db="EMBL/GenBank/DDBJ databases">
        <authorList>
            <person name="Zhang R."/>
            <person name="Pan Y."/>
            <person name="Wang J."/>
            <person name="Ma R."/>
            <person name="Yu S."/>
        </authorList>
    </citation>
    <scope>NUCLEOTIDE SEQUENCE</scope>
    <source>
        <strain evidence="4">LA-IB0</strain>
        <tissue evidence="4">Leaf</tissue>
    </source>
</reference>
<keyword evidence="1" id="KW-0862">Zinc</keyword>
<dbReference type="PROSITE" id="PS00028">
    <property type="entry name" value="ZINC_FINGER_C2H2_1"/>
    <property type="match status" value="3"/>
</dbReference>
<accession>A0AAV6YH85</accession>
<dbReference type="AlphaFoldDB" id="A0AAV6YH85"/>
<feature type="region of interest" description="Disordered" evidence="2">
    <location>
        <begin position="415"/>
        <end position="435"/>
    </location>
</feature>
<sequence>MACIDHEQQPNFKHYCRVCKKGFMCGRALGGHMRAHGIGDENGSLDDDDDHVSDWEEKLGGGVDRTSNKRMYQLRTNPNRLKSCRSCENCGKEFLSWKSFLEHGKCSSDDVSESLVSSPESEDEDDDGGRRGGGGWSKRKRSLRSKVGCLGSTCLPSEEDDLLLARCLVQLANTMVDPPLVCEPEESCASASREEERRNSTTFLGPIRTTLDKAKGIANPRGLFECKACKKVFNSHQALGGHRASHKKVKGCYAAKQDQLDDNVIIGEDDMVTNDDFFIPSKSTSSFQFEQGPPLVGAARRKSKVHECSICHRVFSSGQALGGHKRCHWITSNSQDTSTLSKFHFQDNIEPIHHHPHPHKPKTENSDKLDLNVPAWAHMSGVRRDPCNPLSFEVPTDTHLQPWIGNSQQLQIKNENENNNNKNDDDDNNNNNNNNAVVNAINTNNNTNNTNIDDEADSTLKLAKLSDLNDLKDMDTSANSSQWLQVGLGSRTEVAADP</sequence>
<feature type="domain" description="C2H2-type" evidence="3">
    <location>
        <begin position="224"/>
        <end position="251"/>
    </location>
</feature>
<dbReference type="SMART" id="SM00355">
    <property type="entry name" value="ZnF_C2H2"/>
    <property type="match status" value="3"/>
</dbReference>
<dbReference type="GO" id="GO:0008270">
    <property type="term" value="F:zinc ion binding"/>
    <property type="evidence" value="ECO:0007669"/>
    <property type="project" value="UniProtKB-KW"/>
</dbReference>
<protein>
    <recommendedName>
        <fullName evidence="3">C2H2-type domain-containing protein</fullName>
    </recommendedName>
</protein>
<keyword evidence="5" id="KW-1185">Reference proteome</keyword>
<evidence type="ECO:0000313" key="5">
    <source>
        <dbReference type="Proteomes" id="UP000826271"/>
    </source>
</evidence>
<dbReference type="PANTHER" id="PTHR47068:SF1">
    <property type="entry name" value="OS02G0659100 PROTEIN"/>
    <property type="match status" value="1"/>
</dbReference>
<dbReference type="PANTHER" id="PTHR47068">
    <property type="entry name" value="OS02G0659100 PROTEIN"/>
    <property type="match status" value="1"/>
</dbReference>
<dbReference type="SUPFAM" id="SSF57667">
    <property type="entry name" value="beta-beta-alpha zinc fingers"/>
    <property type="match status" value="1"/>
</dbReference>
<dbReference type="InterPro" id="IPR036236">
    <property type="entry name" value="Znf_C2H2_sf"/>
</dbReference>
<dbReference type="Proteomes" id="UP000826271">
    <property type="component" value="Unassembled WGS sequence"/>
</dbReference>
<dbReference type="InterPro" id="IPR013087">
    <property type="entry name" value="Znf_C2H2_type"/>
</dbReference>
<dbReference type="Pfam" id="PF13912">
    <property type="entry name" value="zf-C2H2_6"/>
    <property type="match status" value="3"/>
</dbReference>
<keyword evidence="1" id="KW-0863">Zinc-finger</keyword>
<comment type="caution">
    <text evidence="4">The sequence shown here is derived from an EMBL/GenBank/DDBJ whole genome shotgun (WGS) entry which is preliminary data.</text>
</comment>
<dbReference type="Gene3D" id="3.30.160.60">
    <property type="entry name" value="Classic Zinc Finger"/>
    <property type="match status" value="2"/>
</dbReference>
<evidence type="ECO:0000256" key="2">
    <source>
        <dbReference type="SAM" id="MobiDB-lite"/>
    </source>
</evidence>
<feature type="domain" description="C2H2-type" evidence="3">
    <location>
        <begin position="14"/>
        <end position="36"/>
    </location>
</feature>